<evidence type="ECO:0000313" key="1">
    <source>
        <dbReference type="EMBL" id="GIY47440.1"/>
    </source>
</evidence>
<gene>
    <name evidence="1" type="ORF">CEXT_709331</name>
</gene>
<proteinExistence type="predicted"/>
<name>A0AAV4TMU0_CAEEX</name>
<dbReference type="EMBL" id="BPLR01011580">
    <property type="protein sequence ID" value="GIY47440.1"/>
    <property type="molecule type" value="Genomic_DNA"/>
</dbReference>
<evidence type="ECO:0000313" key="2">
    <source>
        <dbReference type="Proteomes" id="UP001054945"/>
    </source>
</evidence>
<accession>A0AAV4TMU0</accession>
<organism evidence="1 2">
    <name type="scientific">Caerostris extrusa</name>
    <name type="common">Bark spider</name>
    <name type="synonym">Caerostris bankana</name>
    <dbReference type="NCBI Taxonomy" id="172846"/>
    <lineage>
        <taxon>Eukaryota</taxon>
        <taxon>Metazoa</taxon>
        <taxon>Ecdysozoa</taxon>
        <taxon>Arthropoda</taxon>
        <taxon>Chelicerata</taxon>
        <taxon>Arachnida</taxon>
        <taxon>Araneae</taxon>
        <taxon>Araneomorphae</taxon>
        <taxon>Entelegynae</taxon>
        <taxon>Araneoidea</taxon>
        <taxon>Araneidae</taxon>
        <taxon>Caerostris</taxon>
    </lineage>
</organism>
<dbReference type="AlphaFoldDB" id="A0AAV4TMU0"/>
<sequence length="67" mass="7661">MGDKFATEITVRGKEMRQELTSEKESDGTLFGHRTGKASPVCITGRKYFILDNFAQVMWCMICNRLL</sequence>
<dbReference type="Proteomes" id="UP001054945">
    <property type="component" value="Unassembled WGS sequence"/>
</dbReference>
<reference evidence="1 2" key="1">
    <citation type="submission" date="2021-06" db="EMBL/GenBank/DDBJ databases">
        <title>Caerostris extrusa draft genome.</title>
        <authorList>
            <person name="Kono N."/>
            <person name="Arakawa K."/>
        </authorList>
    </citation>
    <scope>NUCLEOTIDE SEQUENCE [LARGE SCALE GENOMIC DNA]</scope>
</reference>
<comment type="caution">
    <text evidence="1">The sequence shown here is derived from an EMBL/GenBank/DDBJ whole genome shotgun (WGS) entry which is preliminary data.</text>
</comment>
<protein>
    <submittedName>
        <fullName evidence="1">Uncharacterized protein</fullName>
    </submittedName>
</protein>
<keyword evidence="2" id="KW-1185">Reference proteome</keyword>